<dbReference type="AlphaFoldDB" id="A0A811REX9"/>
<organism evidence="1 2">
    <name type="scientific">Miscanthus lutarioriparius</name>
    <dbReference type="NCBI Taxonomy" id="422564"/>
    <lineage>
        <taxon>Eukaryota</taxon>
        <taxon>Viridiplantae</taxon>
        <taxon>Streptophyta</taxon>
        <taxon>Embryophyta</taxon>
        <taxon>Tracheophyta</taxon>
        <taxon>Spermatophyta</taxon>
        <taxon>Magnoliopsida</taxon>
        <taxon>Liliopsida</taxon>
        <taxon>Poales</taxon>
        <taxon>Poaceae</taxon>
        <taxon>PACMAD clade</taxon>
        <taxon>Panicoideae</taxon>
        <taxon>Andropogonodae</taxon>
        <taxon>Andropogoneae</taxon>
        <taxon>Saccharinae</taxon>
        <taxon>Miscanthus</taxon>
    </lineage>
</organism>
<dbReference type="EMBL" id="CAJGYO010000014">
    <property type="protein sequence ID" value="CAD6268856.1"/>
    <property type="molecule type" value="Genomic_DNA"/>
</dbReference>
<gene>
    <name evidence="1" type="ORF">NCGR_LOCUS52161</name>
</gene>
<proteinExistence type="predicted"/>
<sequence length="156" mass="16217">MTTQPVIKSRTRVPCGALIKLAGQTNGASKRMRIEGGGRHRSCSLYAVAGAAEAVVSSTSVTAAVAIRASDLGLRRCCYCSCRRIHAASSNSTTAEICCLETKRSSKSSSTFLAWPLPSSSTGYLCQAHTPPPSPALLLVLLPAVVPRIAASTDPA</sequence>
<protein>
    <submittedName>
        <fullName evidence="1">Uncharacterized protein</fullName>
    </submittedName>
</protein>
<evidence type="ECO:0000313" key="2">
    <source>
        <dbReference type="Proteomes" id="UP000604825"/>
    </source>
</evidence>
<reference evidence="1" key="1">
    <citation type="submission" date="2020-10" db="EMBL/GenBank/DDBJ databases">
        <authorList>
            <person name="Han B."/>
            <person name="Lu T."/>
            <person name="Zhao Q."/>
            <person name="Huang X."/>
            <person name="Zhao Y."/>
        </authorList>
    </citation>
    <scope>NUCLEOTIDE SEQUENCE</scope>
</reference>
<name>A0A811REX9_9POAL</name>
<accession>A0A811REX9</accession>
<keyword evidence="2" id="KW-1185">Reference proteome</keyword>
<evidence type="ECO:0000313" key="1">
    <source>
        <dbReference type="EMBL" id="CAD6268856.1"/>
    </source>
</evidence>
<comment type="caution">
    <text evidence="1">The sequence shown here is derived from an EMBL/GenBank/DDBJ whole genome shotgun (WGS) entry which is preliminary data.</text>
</comment>
<dbReference type="Proteomes" id="UP000604825">
    <property type="component" value="Unassembled WGS sequence"/>
</dbReference>